<comment type="function">
    <text evidence="9 10">Fluoride-specific ion channel. Important for reducing fluoride concentration in the cell, thus reducing its toxicity.</text>
</comment>
<proteinExistence type="inferred from homology"/>
<keyword evidence="2 10" id="KW-1003">Cell membrane</keyword>
<comment type="activity regulation">
    <text evidence="10">Na(+) is not transported, but it plays an essential structural role and its presence is essential for fluoride channel function.</text>
</comment>
<dbReference type="GO" id="GO:0140114">
    <property type="term" value="P:cellular detoxification of fluoride"/>
    <property type="evidence" value="ECO:0007669"/>
    <property type="project" value="UniProtKB-UniRule"/>
</dbReference>
<evidence type="ECO:0000256" key="7">
    <source>
        <dbReference type="ARBA" id="ARBA00035120"/>
    </source>
</evidence>
<keyword evidence="10" id="KW-0406">Ion transport</keyword>
<protein>
    <recommendedName>
        <fullName evidence="10">Fluoride-specific ion channel FluC</fullName>
    </recommendedName>
</protein>
<evidence type="ECO:0000256" key="6">
    <source>
        <dbReference type="ARBA" id="ARBA00023303"/>
    </source>
</evidence>
<evidence type="ECO:0000256" key="3">
    <source>
        <dbReference type="ARBA" id="ARBA00022692"/>
    </source>
</evidence>
<dbReference type="PANTHER" id="PTHR28259:SF1">
    <property type="entry name" value="FLUORIDE EXPORT PROTEIN 1-RELATED"/>
    <property type="match status" value="1"/>
</dbReference>
<reference evidence="11 12" key="1">
    <citation type="submission" date="2019-07" db="EMBL/GenBank/DDBJ databases">
        <title>Quadrisphaera sp. strain DD2A genome sequencing and assembly.</title>
        <authorList>
            <person name="Kim I."/>
        </authorList>
    </citation>
    <scope>NUCLEOTIDE SEQUENCE [LARGE SCALE GENOMIC DNA]</scope>
    <source>
        <strain evidence="11 12">DD2A</strain>
    </source>
</reference>
<dbReference type="EMBL" id="VKAC01000001">
    <property type="protein sequence ID" value="TXR58207.1"/>
    <property type="molecule type" value="Genomic_DNA"/>
</dbReference>
<evidence type="ECO:0000256" key="5">
    <source>
        <dbReference type="ARBA" id="ARBA00023136"/>
    </source>
</evidence>
<keyword evidence="10" id="KW-0915">Sodium</keyword>
<gene>
    <name evidence="10" type="primary">fluC</name>
    <name evidence="10" type="synonym">crcB</name>
    <name evidence="11" type="ORF">FMM08_00715</name>
</gene>
<evidence type="ECO:0000256" key="4">
    <source>
        <dbReference type="ARBA" id="ARBA00022989"/>
    </source>
</evidence>
<keyword evidence="10" id="KW-0479">Metal-binding</keyword>
<evidence type="ECO:0000313" key="11">
    <source>
        <dbReference type="EMBL" id="TXR58207.1"/>
    </source>
</evidence>
<comment type="catalytic activity">
    <reaction evidence="8">
        <text>fluoride(in) = fluoride(out)</text>
        <dbReference type="Rhea" id="RHEA:76159"/>
        <dbReference type="ChEBI" id="CHEBI:17051"/>
    </reaction>
    <physiologicalReaction direction="left-to-right" evidence="8">
        <dbReference type="Rhea" id="RHEA:76160"/>
    </physiologicalReaction>
</comment>
<evidence type="ECO:0000256" key="9">
    <source>
        <dbReference type="ARBA" id="ARBA00049940"/>
    </source>
</evidence>
<dbReference type="InterPro" id="IPR003691">
    <property type="entry name" value="FluC"/>
</dbReference>
<dbReference type="Pfam" id="PF02537">
    <property type="entry name" value="CRCB"/>
    <property type="match status" value="1"/>
</dbReference>
<dbReference type="HAMAP" id="MF_00454">
    <property type="entry name" value="FluC"/>
    <property type="match status" value="1"/>
</dbReference>
<feature type="transmembrane region" description="Helical" evidence="10">
    <location>
        <begin position="78"/>
        <end position="98"/>
    </location>
</feature>
<feature type="binding site" evidence="10">
    <location>
        <position position="89"/>
    </location>
    <ligand>
        <name>Na(+)</name>
        <dbReference type="ChEBI" id="CHEBI:29101"/>
        <note>structural</note>
    </ligand>
</feature>
<dbReference type="OrthoDB" id="5148600at2"/>
<name>A0A5C8ZK08_9ACTN</name>
<keyword evidence="3 10" id="KW-0812">Transmembrane</keyword>
<dbReference type="GO" id="GO:0046872">
    <property type="term" value="F:metal ion binding"/>
    <property type="evidence" value="ECO:0007669"/>
    <property type="project" value="UniProtKB-KW"/>
</dbReference>
<organism evidence="11 12">
    <name type="scientific">Quadrisphaera setariae</name>
    <dbReference type="NCBI Taxonomy" id="2593304"/>
    <lineage>
        <taxon>Bacteria</taxon>
        <taxon>Bacillati</taxon>
        <taxon>Actinomycetota</taxon>
        <taxon>Actinomycetes</taxon>
        <taxon>Kineosporiales</taxon>
        <taxon>Kineosporiaceae</taxon>
        <taxon>Quadrisphaera</taxon>
    </lineage>
</organism>
<evidence type="ECO:0000256" key="8">
    <source>
        <dbReference type="ARBA" id="ARBA00035585"/>
    </source>
</evidence>
<keyword evidence="12" id="KW-1185">Reference proteome</keyword>
<feature type="transmembrane region" description="Helical" evidence="10">
    <location>
        <begin position="110"/>
        <end position="138"/>
    </location>
</feature>
<feature type="transmembrane region" description="Helical" evidence="10">
    <location>
        <begin position="48"/>
        <end position="66"/>
    </location>
</feature>
<evidence type="ECO:0000256" key="1">
    <source>
        <dbReference type="ARBA" id="ARBA00004651"/>
    </source>
</evidence>
<evidence type="ECO:0000313" key="12">
    <source>
        <dbReference type="Proteomes" id="UP000321234"/>
    </source>
</evidence>
<evidence type="ECO:0000256" key="2">
    <source>
        <dbReference type="ARBA" id="ARBA00022475"/>
    </source>
</evidence>
<keyword evidence="5 10" id="KW-0472">Membrane</keyword>
<keyword evidence="6 10" id="KW-0407">Ion channel</keyword>
<dbReference type="Proteomes" id="UP000321234">
    <property type="component" value="Unassembled WGS sequence"/>
</dbReference>
<accession>A0A5C8ZK08</accession>
<keyword evidence="4 10" id="KW-1133">Transmembrane helix</keyword>
<comment type="subcellular location">
    <subcellularLocation>
        <location evidence="1 10">Cell membrane</location>
        <topology evidence="1 10">Multi-pass membrane protein</topology>
    </subcellularLocation>
</comment>
<feature type="binding site" evidence="10">
    <location>
        <position position="92"/>
    </location>
    <ligand>
        <name>Na(+)</name>
        <dbReference type="ChEBI" id="CHEBI:29101"/>
        <note>structural</note>
    </ligand>
</feature>
<dbReference type="PANTHER" id="PTHR28259">
    <property type="entry name" value="FLUORIDE EXPORT PROTEIN 1-RELATED"/>
    <property type="match status" value="1"/>
</dbReference>
<comment type="similarity">
    <text evidence="7 10">Belongs to the fluoride channel Fluc/FEX (TC 1.A.43) family.</text>
</comment>
<sequence length="139" mass="13755">MLLVVLGGVVGAPARFALDQAVAARWARRRAGRIVRSAGAAPPAVPPGTLAVNLLGALVLGVLVGLAPDGASTSRGPLWLVAGATGFCGSFTTFSSAVVEVVRLLQARRWVAAATTAAVHLLGSLAALGAGLAAGLALR</sequence>
<dbReference type="AlphaFoldDB" id="A0A5C8ZK08"/>
<evidence type="ECO:0000256" key="10">
    <source>
        <dbReference type="HAMAP-Rule" id="MF_00454"/>
    </source>
</evidence>
<keyword evidence="10" id="KW-0813">Transport</keyword>
<comment type="caution">
    <text evidence="11">The sequence shown here is derived from an EMBL/GenBank/DDBJ whole genome shotgun (WGS) entry which is preliminary data.</text>
</comment>
<dbReference type="GO" id="GO:0005886">
    <property type="term" value="C:plasma membrane"/>
    <property type="evidence" value="ECO:0007669"/>
    <property type="project" value="UniProtKB-SubCell"/>
</dbReference>
<dbReference type="GO" id="GO:0062054">
    <property type="term" value="F:fluoride channel activity"/>
    <property type="evidence" value="ECO:0007669"/>
    <property type="project" value="UniProtKB-UniRule"/>
</dbReference>